<dbReference type="Proteomes" id="UP000027088">
    <property type="component" value="Chromosome"/>
</dbReference>
<protein>
    <recommendedName>
        <fullName evidence="1">DNA-directed DNA polymerase</fullName>
        <ecNumber evidence="1">2.7.7.7</ecNumber>
    </recommendedName>
</protein>
<dbReference type="Pfam" id="PF07733">
    <property type="entry name" value="DNA_pol3_alpha"/>
    <property type="match status" value="1"/>
</dbReference>
<keyword evidence="4" id="KW-0235">DNA replication</keyword>
<evidence type="ECO:0000313" key="9">
    <source>
        <dbReference type="Proteomes" id="UP000027088"/>
    </source>
</evidence>
<dbReference type="Pfam" id="PF14579">
    <property type="entry name" value="HHH_6"/>
    <property type="match status" value="1"/>
</dbReference>
<dbReference type="InterPro" id="IPR040982">
    <property type="entry name" value="DNA_pol3_finger"/>
</dbReference>
<dbReference type="RefSeq" id="WP_038562331.1">
    <property type="nucleotide sequence ID" value="NZ_CP007521.1"/>
</dbReference>
<dbReference type="InterPro" id="IPR003141">
    <property type="entry name" value="Pol/His_phosphatase_N"/>
</dbReference>
<keyword evidence="3 8" id="KW-0548">Nucleotidyltransferase</keyword>
<dbReference type="NCBIfam" id="NF005516">
    <property type="entry name" value="PRK07135.1"/>
    <property type="match status" value="1"/>
</dbReference>
<dbReference type="SMART" id="SM00481">
    <property type="entry name" value="POLIIIAc"/>
    <property type="match status" value="1"/>
</dbReference>
<sequence>MKKFVSLFNTTEYTFLDSLIRVEDLVVRSSQAGLPAVVLSDKDSMFGLGVFLESCQKVNIKPIVGVDLGVGMYRFILLAKNHAGFVKINELILQKSQGNEIEPEQINDPNIFVLDHPTKGYFALTGYNGYIAGSNYFVHSEDATIHNAIYLRENKIMNVEDNETLNILQKLGDHPTTTQTHNYFDDLSINSVLIDRIHNIIEQCNFELPPKKLNLAIFNDNDSKTNEKLFLKLIHKGIKRVFNELPKDKDVWYSRLKMEFDTIKKLGFIDYFLIIQDLVQWAKERNISVGPGRGSGAGSLIAYLLNITTINPLKYDLLFERFLNPERVSWPDIDIDIQDDRRGEVFDYVVNKYGYQKTALITTFQKILAKTAIRDTGRILGISLVELNQISAAIGECKTLDEALKTNLKFQLLIEKYPLLLHHALKIEGLPRQVGYHPAGIIISQDNISKYSPVSQSNIGTQQTQLTMEYIESFGMLKIDLLGLKTLTELQYIEQDLPTKYHFENILANDPYKKLLNDPKTFERLNHGLTQGIFQLESDGMKKTISKVKINTFHDLYAIISLFRPGPERYISNYAENKENPENIQKIHPKYDAILESTYGIMVYQEQIMQIAQQVAGMSFANADFLRRAISKKNEDEIKKYKDEFYRGALKNGLNQSQIQLVFSNIERFAQYGFNKSHAVSYAFLTMKMAYYKTYFPMHFYSALITNMRGDQKKISDYVSEMRRLNINVFSPEIIHSSSQCIVKNNSMYLPFDLIKGFGSEGVNKIIKCKEENSDFGANLNDTLLQLKFAGLGDSALITLIKANVFRNFGHIKFIENAFKTLQDCYKLVSNLDWQSARQKLNSMGYLTLQHDEVSRDINYEAQSEAQLLGSIYNAFLTSPYEQDYVYKLNNIPVGQTVYVPVQLGARKILRGKSYFVMELVDSSGQITVFPKDSEMDKYSPIRVGEVFEAALKRTQRSIKLVDYKFINK</sequence>
<dbReference type="PANTHER" id="PTHR32294:SF0">
    <property type="entry name" value="DNA POLYMERASE III SUBUNIT ALPHA"/>
    <property type="match status" value="1"/>
</dbReference>
<dbReference type="CDD" id="cd07431">
    <property type="entry name" value="PHP_PolIIIA"/>
    <property type="match status" value="1"/>
</dbReference>
<evidence type="ECO:0000256" key="1">
    <source>
        <dbReference type="ARBA" id="ARBA00012417"/>
    </source>
</evidence>
<comment type="catalytic activity">
    <reaction evidence="6">
        <text>DNA(n) + a 2'-deoxyribonucleoside 5'-triphosphate = DNA(n+1) + diphosphate</text>
        <dbReference type="Rhea" id="RHEA:22508"/>
        <dbReference type="Rhea" id="RHEA-COMP:17339"/>
        <dbReference type="Rhea" id="RHEA-COMP:17340"/>
        <dbReference type="ChEBI" id="CHEBI:33019"/>
        <dbReference type="ChEBI" id="CHEBI:61560"/>
        <dbReference type="ChEBI" id="CHEBI:173112"/>
        <dbReference type="EC" id="2.7.7.7"/>
    </reaction>
</comment>
<organism evidence="8 9">
    <name type="scientific">Mycoplasmopsis californica</name>
    <dbReference type="NCBI Taxonomy" id="2113"/>
    <lineage>
        <taxon>Bacteria</taxon>
        <taxon>Bacillati</taxon>
        <taxon>Mycoplasmatota</taxon>
        <taxon>Mycoplasmoidales</taxon>
        <taxon>Metamycoplasmataceae</taxon>
        <taxon>Mycoplasmopsis</taxon>
    </lineage>
</organism>
<dbReference type="InterPro" id="IPR004805">
    <property type="entry name" value="DnaE2/DnaE/PolC"/>
</dbReference>
<gene>
    <name evidence="8" type="primary">dnaE</name>
    <name evidence="8" type="ORF">MCFN_03345</name>
</gene>
<evidence type="ECO:0000259" key="7">
    <source>
        <dbReference type="SMART" id="SM00481"/>
    </source>
</evidence>
<dbReference type="eggNOG" id="COG0587">
    <property type="taxonomic scope" value="Bacteria"/>
</dbReference>
<evidence type="ECO:0000256" key="2">
    <source>
        <dbReference type="ARBA" id="ARBA00022679"/>
    </source>
</evidence>
<evidence type="ECO:0000256" key="5">
    <source>
        <dbReference type="ARBA" id="ARBA00022932"/>
    </source>
</evidence>
<evidence type="ECO:0000313" key="8">
    <source>
        <dbReference type="EMBL" id="AIA29776.1"/>
    </source>
</evidence>
<feature type="domain" description="Polymerase/histidinol phosphatase N-terminal" evidence="7">
    <location>
        <begin position="5"/>
        <end position="72"/>
    </location>
</feature>
<dbReference type="InterPro" id="IPR041931">
    <property type="entry name" value="DNA_pol3_alpha_thumb_dom"/>
</dbReference>
<evidence type="ECO:0000256" key="3">
    <source>
        <dbReference type="ARBA" id="ARBA00022695"/>
    </source>
</evidence>
<dbReference type="Gene3D" id="1.10.10.1600">
    <property type="entry name" value="Bacterial DNA polymerase III alpha subunit, thumb domain"/>
    <property type="match status" value="1"/>
</dbReference>
<dbReference type="Gene3D" id="3.20.20.140">
    <property type="entry name" value="Metal-dependent hydrolases"/>
    <property type="match status" value="1"/>
</dbReference>
<dbReference type="GO" id="GO:0006260">
    <property type="term" value="P:DNA replication"/>
    <property type="evidence" value="ECO:0007669"/>
    <property type="project" value="UniProtKB-KW"/>
</dbReference>
<dbReference type="PANTHER" id="PTHR32294">
    <property type="entry name" value="DNA POLYMERASE III SUBUNIT ALPHA"/>
    <property type="match status" value="1"/>
</dbReference>
<keyword evidence="5" id="KW-0239">DNA-directed DNA polymerase</keyword>
<keyword evidence="9" id="KW-1185">Reference proteome</keyword>
<evidence type="ECO:0000256" key="6">
    <source>
        <dbReference type="ARBA" id="ARBA00049244"/>
    </source>
</evidence>
<dbReference type="Pfam" id="PF17657">
    <property type="entry name" value="DNA_pol3_finger"/>
    <property type="match status" value="1"/>
</dbReference>
<evidence type="ECO:0000256" key="4">
    <source>
        <dbReference type="ARBA" id="ARBA00022705"/>
    </source>
</evidence>
<dbReference type="Gene3D" id="1.10.150.870">
    <property type="match status" value="1"/>
</dbReference>
<reference evidence="8 9" key="1">
    <citation type="journal article" date="2014" name="Genome Announc.">
        <title>Complete Genome Sequence of the Bovine Mastitis Pathogen Mycoplasma californicum Strain ST-6T (ATCC 33461T).</title>
        <authorList>
            <person name="Calcutt M.J."/>
            <person name="Foecking M.F."/>
            <person name="Fox L.K."/>
        </authorList>
    </citation>
    <scope>NUCLEOTIDE SEQUENCE [LARGE SCALE GENOMIC DNA]</scope>
    <source>
        <strain evidence="8 9">ST-6</strain>
    </source>
</reference>
<dbReference type="InterPro" id="IPR029460">
    <property type="entry name" value="DNAPol_HHH"/>
</dbReference>
<dbReference type="InterPro" id="IPR011708">
    <property type="entry name" value="DNA_pol3_alpha_NTPase_dom"/>
</dbReference>
<accession>A0A059XWW6</accession>
<dbReference type="InterPro" id="IPR004013">
    <property type="entry name" value="PHP_dom"/>
</dbReference>
<dbReference type="KEGG" id="mcr:MCFN_03345"/>
<dbReference type="GO" id="GO:0008408">
    <property type="term" value="F:3'-5' exonuclease activity"/>
    <property type="evidence" value="ECO:0007669"/>
    <property type="project" value="InterPro"/>
</dbReference>
<dbReference type="EMBL" id="CP007521">
    <property type="protein sequence ID" value="AIA29776.1"/>
    <property type="molecule type" value="Genomic_DNA"/>
</dbReference>
<dbReference type="AlphaFoldDB" id="A0A059XWW6"/>
<name>A0A059XWW6_9BACT</name>
<dbReference type="GO" id="GO:0003887">
    <property type="term" value="F:DNA-directed DNA polymerase activity"/>
    <property type="evidence" value="ECO:0007669"/>
    <property type="project" value="UniProtKB-KW"/>
</dbReference>
<dbReference type="Pfam" id="PF02811">
    <property type="entry name" value="PHP"/>
    <property type="match status" value="1"/>
</dbReference>
<dbReference type="NCBIfam" id="TIGR00594">
    <property type="entry name" value="polc"/>
    <property type="match status" value="1"/>
</dbReference>
<proteinExistence type="predicted"/>
<dbReference type="EC" id="2.7.7.7" evidence="1"/>
<keyword evidence="2 8" id="KW-0808">Transferase</keyword>